<feature type="region of interest" description="Disordered" evidence="1">
    <location>
        <begin position="25"/>
        <end position="52"/>
    </location>
</feature>
<feature type="compositionally biased region" description="Low complexity" evidence="1">
    <location>
        <begin position="25"/>
        <end position="46"/>
    </location>
</feature>
<evidence type="ECO:0000256" key="1">
    <source>
        <dbReference type="SAM" id="MobiDB-lite"/>
    </source>
</evidence>
<evidence type="ECO:0000313" key="2">
    <source>
        <dbReference type="EMBL" id="KAA6355501.1"/>
    </source>
</evidence>
<protein>
    <submittedName>
        <fullName evidence="2">Uncharacterized protein</fullName>
    </submittedName>
</protein>
<sequence length="219" mass="24408">ETSDRFELLYFKFDLQESDQQLLPLDPDLPDLLDSLDPPDAPGSPDTSDAVERSQLSRFVSSGLYVKSYNITFIASSIYLMKRVNLSSSVVELIISISGPTLIFPTVIFSKSNIKQVSPYVSSQIAPKAKEQAKQPDIISSQQSTIVSPRNASDKTRDEKIDAPQKLNSKFGTQREGGISVTSENSQVVTVTEYKPKTQLSTNKQDNTKRFINRLEQNQ</sequence>
<name>A0A5J4TCV7_9EUKA</name>
<dbReference type="Proteomes" id="UP000324800">
    <property type="component" value="Unassembled WGS sequence"/>
</dbReference>
<evidence type="ECO:0000313" key="3">
    <source>
        <dbReference type="Proteomes" id="UP000324800"/>
    </source>
</evidence>
<feature type="non-terminal residue" evidence="2">
    <location>
        <position position="1"/>
    </location>
</feature>
<feature type="compositionally biased region" description="Basic and acidic residues" evidence="1">
    <location>
        <begin position="152"/>
        <end position="163"/>
    </location>
</feature>
<dbReference type="AlphaFoldDB" id="A0A5J4TCV7"/>
<feature type="region of interest" description="Disordered" evidence="1">
    <location>
        <begin position="199"/>
        <end position="219"/>
    </location>
</feature>
<proteinExistence type="predicted"/>
<reference evidence="2 3" key="1">
    <citation type="submission" date="2019-03" db="EMBL/GenBank/DDBJ databases">
        <title>Single cell metagenomics reveals metabolic interactions within the superorganism composed of flagellate Streblomastix strix and complex community of Bacteroidetes bacteria on its surface.</title>
        <authorList>
            <person name="Treitli S.C."/>
            <person name="Kolisko M."/>
            <person name="Husnik F."/>
            <person name="Keeling P."/>
            <person name="Hampl V."/>
        </authorList>
    </citation>
    <scope>NUCLEOTIDE SEQUENCE [LARGE SCALE GENOMIC DNA]</scope>
    <source>
        <strain evidence="2">ST1C</strain>
    </source>
</reference>
<dbReference type="EMBL" id="SNRW01034524">
    <property type="protein sequence ID" value="KAA6355501.1"/>
    <property type="molecule type" value="Genomic_DNA"/>
</dbReference>
<feature type="region of interest" description="Disordered" evidence="1">
    <location>
        <begin position="132"/>
        <end position="185"/>
    </location>
</feature>
<organism evidence="2 3">
    <name type="scientific">Streblomastix strix</name>
    <dbReference type="NCBI Taxonomy" id="222440"/>
    <lineage>
        <taxon>Eukaryota</taxon>
        <taxon>Metamonada</taxon>
        <taxon>Preaxostyla</taxon>
        <taxon>Oxymonadida</taxon>
        <taxon>Streblomastigidae</taxon>
        <taxon>Streblomastix</taxon>
    </lineage>
</organism>
<gene>
    <name evidence="2" type="ORF">EZS28_048972</name>
</gene>
<comment type="caution">
    <text evidence="2">The sequence shown here is derived from an EMBL/GenBank/DDBJ whole genome shotgun (WGS) entry which is preliminary data.</text>
</comment>
<accession>A0A5J4TCV7</accession>
<feature type="compositionally biased region" description="Polar residues" evidence="1">
    <location>
        <begin position="138"/>
        <end position="151"/>
    </location>
</feature>